<gene>
    <name evidence="1" type="ORF">SAMN05660862_0965</name>
</gene>
<keyword evidence="2" id="KW-1185">Reference proteome</keyword>
<evidence type="ECO:0000313" key="2">
    <source>
        <dbReference type="Proteomes" id="UP000192980"/>
    </source>
</evidence>
<organism evidence="1 2">
    <name type="scientific">Sphingobacterium psychroaquaticum</name>
    <dbReference type="NCBI Taxonomy" id="561061"/>
    <lineage>
        <taxon>Bacteria</taxon>
        <taxon>Pseudomonadati</taxon>
        <taxon>Bacteroidota</taxon>
        <taxon>Sphingobacteriia</taxon>
        <taxon>Sphingobacteriales</taxon>
        <taxon>Sphingobacteriaceae</taxon>
        <taxon>Sphingobacterium</taxon>
    </lineage>
</organism>
<dbReference type="STRING" id="561061.SAMN05660862_0965"/>
<evidence type="ECO:0000313" key="1">
    <source>
        <dbReference type="EMBL" id="SMG15534.1"/>
    </source>
</evidence>
<name>A0A1X7IL46_9SPHI</name>
<dbReference type="Proteomes" id="UP000192980">
    <property type="component" value="Unassembled WGS sequence"/>
</dbReference>
<sequence length="62" mass="6390">MKKRAIFLAIAAAVGATTALYSFGGDLTTEACSGDTSRCITKANGDVIWGNWVSSVPTPSPL</sequence>
<accession>A0A1X7IL46</accession>
<protein>
    <submittedName>
        <fullName evidence="1">Uncharacterized protein</fullName>
    </submittedName>
</protein>
<reference evidence="1 2" key="1">
    <citation type="submission" date="2017-04" db="EMBL/GenBank/DDBJ databases">
        <authorList>
            <person name="Afonso C.L."/>
            <person name="Miller P.J."/>
            <person name="Scott M.A."/>
            <person name="Spackman E."/>
            <person name="Goraichik I."/>
            <person name="Dimitrov K.M."/>
            <person name="Suarez D.L."/>
            <person name="Swayne D.E."/>
        </authorList>
    </citation>
    <scope>NUCLEOTIDE SEQUENCE [LARGE SCALE GENOMIC DNA]</scope>
    <source>
        <strain evidence="1 2">DSM 22418</strain>
    </source>
</reference>
<dbReference type="RefSeq" id="WP_134432688.1">
    <property type="nucleotide sequence ID" value="NZ_CP038029.1"/>
</dbReference>
<dbReference type="EMBL" id="FXAU01000001">
    <property type="protein sequence ID" value="SMG15534.1"/>
    <property type="molecule type" value="Genomic_DNA"/>
</dbReference>
<dbReference type="AlphaFoldDB" id="A0A1X7IL46"/>
<proteinExistence type="predicted"/>